<dbReference type="GO" id="GO:0012505">
    <property type="term" value="C:endomembrane system"/>
    <property type="evidence" value="ECO:0007669"/>
    <property type="project" value="UniProtKB-SubCell"/>
</dbReference>
<feature type="transmembrane region" description="Helical" evidence="6">
    <location>
        <begin position="409"/>
        <end position="431"/>
    </location>
</feature>
<keyword evidence="3 6" id="KW-0812">Transmembrane</keyword>
<organism evidence="8">
    <name type="scientific">freshwater metagenome</name>
    <dbReference type="NCBI Taxonomy" id="449393"/>
    <lineage>
        <taxon>unclassified sequences</taxon>
        <taxon>metagenomes</taxon>
        <taxon>ecological metagenomes</taxon>
    </lineage>
</organism>
<dbReference type="PROSITE" id="PS50850">
    <property type="entry name" value="MFS"/>
    <property type="match status" value="1"/>
</dbReference>
<dbReference type="PANTHER" id="PTHR23501:SF191">
    <property type="entry name" value="VACUOLAR BASIC AMINO ACID TRANSPORTER 4"/>
    <property type="match status" value="1"/>
</dbReference>
<keyword evidence="5 6" id="KW-0472">Membrane</keyword>
<feature type="transmembrane region" description="Helical" evidence="6">
    <location>
        <begin position="359"/>
        <end position="378"/>
    </location>
</feature>
<dbReference type="InterPro" id="IPR011701">
    <property type="entry name" value="MFS"/>
</dbReference>
<comment type="subcellular location">
    <subcellularLocation>
        <location evidence="1">Endomembrane system</location>
        <topology evidence="1">Multi-pass membrane protein</topology>
    </subcellularLocation>
</comment>
<dbReference type="PRINTS" id="PR01036">
    <property type="entry name" value="TCRTETB"/>
</dbReference>
<evidence type="ECO:0000256" key="4">
    <source>
        <dbReference type="ARBA" id="ARBA00022989"/>
    </source>
</evidence>
<reference evidence="8" key="1">
    <citation type="submission" date="2020-05" db="EMBL/GenBank/DDBJ databases">
        <authorList>
            <person name="Chiriac C."/>
            <person name="Salcher M."/>
            <person name="Ghai R."/>
            <person name="Kavagutti S V."/>
        </authorList>
    </citation>
    <scope>NUCLEOTIDE SEQUENCE</scope>
</reference>
<proteinExistence type="predicted"/>
<feature type="transmembrane region" description="Helical" evidence="6">
    <location>
        <begin position="197"/>
        <end position="217"/>
    </location>
</feature>
<feature type="domain" description="Major facilitator superfamily (MFS) profile" evidence="7">
    <location>
        <begin position="13"/>
        <end position="489"/>
    </location>
</feature>
<dbReference type="GO" id="GO:0005886">
    <property type="term" value="C:plasma membrane"/>
    <property type="evidence" value="ECO:0007669"/>
    <property type="project" value="TreeGrafter"/>
</dbReference>
<evidence type="ECO:0000259" key="7">
    <source>
        <dbReference type="PROSITE" id="PS50850"/>
    </source>
</evidence>
<feature type="transmembrane region" description="Helical" evidence="6">
    <location>
        <begin position="268"/>
        <end position="288"/>
    </location>
</feature>
<protein>
    <submittedName>
        <fullName evidence="8">Unannotated protein</fullName>
    </submittedName>
</protein>
<dbReference type="EMBL" id="CAEZVD010000069">
    <property type="protein sequence ID" value="CAB4623099.1"/>
    <property type="molecule type" value="Genomic_DNA"/>
</dbReference>
<gene>
    <name evidence="8" type="ORF">UFOPK1909_00697</name>
</gene>
<feature type="transmembrane region" description="Helical" evidence="6">
    <location>
        <begin position="12"/>
        <end position="35"/>
    </location>
</feature>
<feature type="transmembrane region" description="Helical" evidence="6">
    <location>
        <begin position="334"/>
        <end position="353"/>
    </location>
</feature>
<keyword evidence="2" id="KW-0813">Transport</keyword>
<feature type="transmembrane region" description="Helical" evidence="6">
    <location>
        <begin position="229"/>
        <end position="247"/>
    </location>
</feature>
<evidence type="ECO:0000313" key="8">
    <source>
        <dbReference type="EMBL" id="CAB4623099.1"/>
    </source>
</evidence>
<evidence type="ECO:0000256" key="2">
    <source>
        <dbReference type="ARBA" id="ARBA00022448"/>
    </source>
</evidence>
<feature type="transmembrane region" description="Helical" evidence="6">
    <location>
        <begin position="136"/>
        <end position="158"/>
    </location>
</feature>
<feature type="transmembrane region" description="Helical" evidence="6">
    <location>
        <begin position="300"/>
        <end position="322"/>
    </location>
</feature>
<dbReference type="GO" id="GO:0022857">
    <property type="term" value="F:transmembrane transporter activity"/>
    <property type="evidence" value="ECO:0007669"/>
    <property type="project" value="InterPro"/>
</dbReference>
<dbReference type="InterPro" id="IPR036259">
    <property type="entry name" value="MFS_trans_sf"/>
</dbReference>
<accession>A0A6J6IEI6</accession>
<evidence type="ECO:0000256" key="5">
    <source>
        <dbReference type="ARBA" id="ARBA00023136"/>
    </source>
</evidence>
<feature type="transmembrane region" description="Helical" evidence="6">
    <location>
        <begin position="164"/>
        <end position="185"/>
    </location>
</feature>
<dbReference type="Pfam" id="PF07690">
    <property type="entry name" value="MFS_1"/>
    <property type="match status" value="1"/>
</dbReference>
<evidence type="ECO:0000256" key="3">
    <source>
        <dbReference type="ARBA" id="ARBA00022692"/>
    </source>
</evidence>
<dbReference type="SUPFAM" id="SSF103473">
    <property type="entry name" value="MFS general substrate transporter"/>
    <property type="match status" value="1"/>
</dbReference>
<name>A0A6J6IEI6_9ZZZZ</name>
<keyword evidence="4 6" id="KW-1133">Transmembrane helix</keyword>
<dbReference type="Gene3D" id="1.20.1720.10">
    <property type="entry name" value="Multidrug resistance protein D"/>
    <property type="match status" value="1"/>
</dbReference>
<dbReference type="PANTHER" id="PTHR23501">
    <property type="entry name" value="MAJOR FACILITATOR SUPERFAMILY"/>
    <property type="match status" value="1"/>
</dbReference>
<dbReference type="InterPro" id="IPR020846">
    <property type="entry name" value="MFS_dom"/>
</dbReference>
<feature type="transmembrane region" description="Helical" evidence="6">
    <location>
        <begin position="47"/>
        <end position="66"/>
    </location>
</feature>
<feature type="transmembrane region" description="Helical" evidence="6">
    <location>
        <begin position="78"/>
        <end position="97"/>
    </location>
</feature>
<feature type="transmembrane region" description="Helical" evidence="6">
    <location>
        <begin position="103"/>
        <end position="124"/>
    </location>
</feature>
<dbReference type="AlphaFoldDB" id="A0A6J6IEI6"/>
<sequence length="493" mass="51523">MEKFTPPAGFNRLYYSLGVLMLLGALDTSIVATALPNIVSDFKSTQNISWVIVGYSLAAASALPVFGKLVDKFGSAKLFGWAVGIFLAASLLCGIAPNLETLTFARALQGLGGAGVGMLPMTIITSMLPERYRPKYLAPIGAVWAVASIGGPIIGGLITEAFGWRWVFFINLPIGLIAILLIAGVLPKNENLKPGKLFDFSTLILFLLASSFVIFSLNGFTSALGKDVASVLPLAIAAVIATVLFIWRTLKSTNPIIPIRSFSSRGSITAIAISALSGANLFAMASYVPSLLQMSYAVPGWLAGMALGPMVLGMLAVSIITTRIVGRTGSYTKLPVIGSAISGVAMVLAYLFGASLGPIFIVFCLFLGGVGLGNYVQLNLTLVQAYSKAEFLGSITSTFAVVRDMSGSIVSTIAGGIFGFGAVSILSKLALPAGLEASSLSPSAIASLEPGLKEQVQQAYADAFHPIFLNSAIAYLVVFVLALTLPKLKLKST</sequence>
<evidence type="ECO:0000256" key="1">
    <source>
        <dbReference type="ARBA" id="ARBA00004127"/>
    </source>
</evidence>
<evidence type="ECO:0000256" key="6">
    <source>
        <dbReference type="SAM" id="Phobius"/>
    </source>
</evidence>
<feature type="transmembrane region" description="Helical" evidence="6">
    <location>
        <begin position="467"/>
        <end position="485"/>
    </location>
</feature>